<organism evidence="2 3">
    <name type="scientific">Novosphingobium chloroacetimidivorans</name>
    <dbReference type="NCBI Taxonomy" id="1428314"/>
    <lineage>
        <taxon>Bacteria</taxon>
        <taxon>Pseudomonadati</taxon>
        <taxon>Pseudomonadota</taxon>
        <taxon>Alphaproteobacteria</taxon>
        <taxon>Sphingomonadales</taxon>
        <taxon>Sphingomonadaceae</taxon>
        <taxon>Novosphingobium</taxon>
    </lineage>
</organism>
<proteinExistence type="predicted"/>
<feature type="transmembrane region" description="Helical" evidence="1">
    <location>
        <begin position="123"/>
        <end position="143"/>
    </location>
</feature>
<evidence type="ECO:0000313" key="2">
    <source>
        <dbReference type="EMBL" id="MBB4859318.1"/>
    </source>
</evidence>
<keyword evidence="3" id="KW-1185">Reference proteome</keyword>
<dbReference type="Proteomes" id="UP000555448">
    <property type="component" value="Unassembled WGS sequence"/>
</dbReference>
<sequence>MIERSVLSLSLGDSEKTIGEPPRWRRFTSGLFGEKLPTRLASEPLEELRRFAILARLHGQVDDDTLDRFLDAGYTVEQADLVTHFIGLHAPAKRPIGSVMVAWLAIAIAAIFVYFFIRSLVEEPAISLIITGLAFVTFASLTAPHEHRIR</sequence>
<dbReference type="RefSeq" id="WP_184245942.1">
    <property type="nucleotide sequence ID" value="NZ_JACHLR010000010.1"/>
</dbReference>
<name>A0A7W7KBV6_9SPHN</name>
<keyword evidence="1" id="KW-0472">Membrane</keyword>
<feature type="transmembrane region" description="Helical" evidence="1">
    <location>
        <begin position="96"/>
        <end position="117"/>
    </location>
</feature>
<protein>
    <submittedName>
        <fullName evidence="2">Uncharacterized protein</fullName>
    </submittedName>
</protein>
<keyword evidence="1" id="KW-0812">Transmembrane</keyword>
<dbReference type="AlphaFoldDB" id="A0A7W7KBV6"/>
<evidence type="ECO:0000313" key="3">
    <source>
        <dbReference type="Proteomes" id="UP000555448"/>
    </source>
</evidence>
<gene>
    <name evidence="2" type="ORF">HNO88_002647</name>
</gene>
<dbReference type="EMBL" id="JACHLR010000010">
    <property type="protein sequence ID" value="MBB4859318.1"/>
    <property type="molecule type" value="Genomic_DNA"/>
</dbReference>
<accession>A0A7W7KBV6</accession>
<evidence type="ECO:0000256" key="1">
    <source>
        <dbReference type="SAM" id="Phobius"/>
    </source>
</evidence>
<reference evidence="2 3" key="1">
    <citation type="submission" date="2020-08" db="EMBL/GenBank/DDBJ databases">
        <title>Functional genomics of gut bacteria from endangered species of beetles.</title>
        <authorList>
            <person name="Carlos-Shanley C."/>
        </authorList>
    </citation>
    <scope>NUCLEOTIDE SEQUENCE [LARGE SCALE GENOMIC DNA]</scope>
    <source>
        <strain evidence="2 3">S00245</strain>
    </source>
</reference>
<comment type="caution">
    <text evidence="2">The sequence shown here is derived from an EMBL/GenBank/DDBJ whole genome shotgun (WGS) entry which is preliminary data.</text>
</comment>
<keyword evidence="1" id="KW-1133">Transmembrane helix</keyword>